<keyword evidence="5" id="KW-0560">Oxidoreductase</keyword>
<evidence type="ECO:0000256" key="5">
    <source>
        <dbReference type="ARBA" id="ARBA00023002"/>
    </source>
</evidence>
<dbReference type="PANTHER" id="PTHR24296">
    <property type="entry name" value="CYTOCHROME P450"/>
    <property type="match status" value="1"/>
</dbReference>
<feature type="chain" id="PRO_5044793659" evidence="8">
    <location>
        <begin position="24"/>
        <end position="242"/>
    </location>
</feature>
<keyword evidence="10" id="KW-1185">Reference proteome</keyword>
<feature type="signal peptide" evidence="8">
    <location>
        <begin position="1"/>
        <end position="23"/>
    </location>
</feature>
<keyword evidence="7" id="KW-0503">Monooxygenase</keyword>
<gene>
    <name evidence="9" type="ORF">Fmac_021476</name>
</gene>
<proteinExistence type="inferred from homology"/>
<organism evidence="9 10">
    <name type="scientific">Flemingia macrophylla</name>
    <dbReference type="NCBI Taxonomy" id="520843"/>
    <lineage>
        <taxon>Eukaryota</taxon>
        <taxon>Viridiplantae</taxon>
        <taxon>Streptophyta</taxon>
        <taxon>Embryophyta</taxon>
        <taxon>Tracheophyta</taxon>
        <taxon>Spermatophyta</taxon>
        <taxon>Magnoliopsida</taxon>
        <taxon>eudicotyledons</taxon>
        <taxon>Gunneridae</taxon>
        <taxon>Pentapetalae</taxon>
        <taxon>rosids</taxon>
        <taxon>fabids</taxon>
        <taxon>Fabales</taxon>
        <taxon>Fabaceae</taxon>
        <taxon>Papilionoideae</taxon>
        <taxon>50 kb inversion clade</taxon>
        <taxon>NPAAA clade</taxon>
        <taxon>indigoferoid/millettioid clade</taxon>
        <taxon>Phaseoleae</taxon>
        <taxon>Flemingia</taxon>
    </lineage>
</organism>
<comment type="similarity">
    <text evidence="2">Belongs to the cytochrome P450 family.</text>
</comment>
<dbReference type="InterPro" id="IPR036396">
    <property type="entry name" value="Cyt_P450_sf"/>
</dbReference>
<comment type="cofactor">
    <cofactor evidence="1">
        <name>heme</name>
        <dbReference type="ChEBI" id="CHEBI:30413"/>
    </cofactor>
</comment>
<dbReference type="GO" id="GO:0046872">
    <property type="term" value="F:metal ion binding"/>
    <property type="evidence" value="ECO:0007669"/>
    <property type="project" value="UniProtKB-KW"/>
</dbReference>
<evidence type="ECO:0000313" key="9">
    <source>
        <dbReference type="EMBL" id="KAL2328049.1"/>
    </source>
</evidence>
<keyword evidence="8" id="KW-0732">Signal</keyword>
<dbReference type="Gene3D" id="1.10.630.10">
    <property type="entry name" value="Cytochrome P450"/>
    <property type="match status" value="1"/>
</dbReference>
<evidence type="ECO:0000256" key="1">
    <source>
        <dbReference type="ARBA" id="ARBA00001971"/>
    </source>
</evidence>
<evidence type="ECO:0000256" key="2">
    <source>
        <dbReference type="ARBA" id="ARBA00010617"/>
    </source>
</evidence>
<dbReference type="Proteomes" id="UP001603857">
    <property type="component" value="Unassembled WGS sequence"/>
</dbReference>
<protein>
    <submittedName>
        <fullName evidence="9">Uncharacterized protein</fullName>
    </submittedName>
</protein>
<dbReference type="AlphaFoldDB" id="A0ABD1LX01"/>
<evidence type="ECO:0000256" key="7">
    <source>
        <dbReference type="ARBA" id="ARBA00023033"/>
    </source>
</evidence>
<dbReference type="GO" id="GO:0004497">
    <property type="term" value="F:monooxygenase activity"/>
    <property type="evidence" value="ECO:0007669"/>
    <property type="project" value="UniProtKB-KW"/>
</dbReference>
<evidence type="ECO:0000256" key="6">
    <source>
        <dbReference type="ARBA" id="ARBA00023004"/>
    </source>
</evidence>
<sequence>MTVLICSLRRLVLSIFRATLNEAMNGYTIIGGSHSRKKVQGITPILDEVEVLLKDDDKVEFPNMEESDEVEIKEEGDCFIHLLRDFLDQGIFNSDAHLWQIQRKTTTYEFSTRSLRNFILNAVAFELRTRLLPILAAAAESGGVLDLQDVLERFAFDNVCKVAFNVDPACLVGDDTADSEFMRAFEDVAALSSGRFMSVFPLVWKAKKLLNVGTERRLRESISTVHQFANAIVRSILKSVTR</sequence>
<dbReference type="EMBL" id="JBGMDY010000007">
    <property type="protein sequence ID" value="KAL2328049.1"/>
    <property type="molecule type" value="Genomic_DNA"/>
</dbReference>
<evidence type="ECO:0000256" key="4">
    <source>
        <dbReference type="ARBA" id="ARBA00022723"/>
    </source>
</evidence>
<evidence type="ECO:0000256" key="8">
    <source>
        <dbReference type="SAM" id="SignalP"/>
    </source>
</evidence>
<name>A0ABD1LX01_9FABA</name>
<dbReference type="SUPFAM" id="SSF48264">
    <property type="entry name" value="Cytochrome P450"/>
    <property type="match status" value="1"/>
</dbReference>
<accession>A0ABD1LX01</accession>
<reference evidence="9 10" key="1">
    <citation type="submission" date="2024-08" db="EMBL/GenBank/DDBJ databases">
        <title>Insights into the chromosomal genome structure of Flemingia macrophylla.</title>
        <authorList>
            <person name="Ding Y."/>
            <person name="Zhao Y."/>
            <person name="Bi W."/>
            <person name="Wu M."/>
            <person name="Zhao G."/>
            <person name="Gong Y."/>
            <person name="Li W."/>
            <person name="Zhang P."/>
        </authorList>
    </citation>
    <scope>NUCLEOTIDE SEQUENCE [LARGE SCALE GENOMIC DNA]</scope>
    <source>
        <strain evidence="9">DYQJB</strain>
        <tissue evidence="9">Leaf</tissue>
    </source>
</reference>
<comment type="caution">
    <text evidence="9">The sequence shown here is derived from an EMBL/GenBank/DDBJ whole genome shotgun (WGS) entry which is preliminary data.</text>
</comment>
<evidence type="ECO:0000313" key="10">
    <source>
        <dbReference type="Proteomes" id="UP001603857"/>
    </source>
</evidence>
<keyword evidence="3" id="KW-0349">Heme</keyword>
<keyword evidence="4" id="KW-0479">Metal-binding</keyword>
<evidence type="ECO:0000256" key="3">
    <source>
        <dbReference type="ARBA" id="ARBA00022617"/>
    </source>
</evidence>
<dbReference type="InterPro" id="IPR001128">
    <property type="entry name" value="Cyt_P450"/>
</dbReference>
<keyword evidence="6" id="KW-0408">Iron</keyword>
<dbReference type="Pfam" id="PF00067">
    <property type="entry name" value="p450"/>
    <property type="match status" value="1"/>
</dbReference>